<keyword evidence="3 6" id="KW-0479">Metal-binding</keyword>
<dbReference type="PROSITE" id="PS51007">
    <property type="entry name" value="CYTC"/>
    <property type="match status" value="1"/>
</dbReference>
<gene>
    <name evidence="9" type="ORF">ACFOPQ_11625</name>
</gene>
<dbReference type="PANTHER" id="PTHR37823:SF1">
    <property type="entry name" value="CYTOCHROME C-553-LIKE"/>
    <property type="match status" value="1"/>
</dbReference>
<evidence type="ECO:0000256" key="2">
    <source>
        <dbReference type="ARBA" id="ARBA00022617"/>
    </source>
</evidence>
<dbReference type="RefSeq" id="WP_380078277.1">
    <property type="nucleotide sequence ID" value="NZ_JBHRZF010000142.1"/>
</dbReference>
<evidence type="ECO:0000313" key="9">
    <source>
        <dbReference type="EMBL" id="MFC3861410.1"/>
    </source>
</evidence>
<keyword evidence="1" id="KW-0813">Transport</keyword>
<dbReference type="Gene3D" id="1.10.760.10">
    <property type="entry name" value="Cytochrome c-like domain"/>
    <property type="match status" value="1"/>
</dbReference>
<reference evidence="10" key="1">
    <citation type="journal article" date="2019" name="Int. J. Syst. Evol. Microbiol.">
        <title>The Global Catalogue of Microorganisms (GCM) 10K type strain sequencing project: providing services to taxonomists for standard genome sequencing and annotation.</title>
        <authorList>
            <consortium name="The Broad Institute Genomics Platform"/>
            <consortium name="The Broad Institute Genome Sequencing Center for Infectious Disease"/>
            <person name="Wu L."/>
            <person name="Ma J."/>
        </authorList>
    </citation>
    <scope>NUCLEOTIDE SEQUENCE [LARGE SCALE GENOMIC DNA]</scope>
    <source>
        <strain evidence="10">CCTCC AB 2013263</strain>
    </source>
</reference>
<keyword evidence="5 6" id="KW-0408">Iron</keyword>
<dbReference type="Pfam" id="PF00034">
    <property type="entry name" value="Cytochrom_C"/>
    <property type="match status" value="1"/>
</dbReference>
<evidence type="ECO:0000313" key="10">
    <source>
        <dbReference type="Proteomes" id="UP001595748"/>
    </source>
</evidence>
<evidence type="ECO:0000256" key="5">
    <source>
        <dbReference type="ARBA" id="ARBA00023004"/>
    </source>
</evidence>
<keyword evidence="2 6" id="KW-0349">Heme</keyword>
<dbReference type="SUPFAM" id="SSF46626">
    <property type="entry name" value="Cytochrome c"/>
    <property type="match status" value="1"/>
</dbReference>
<evidence type="ECO:0000256" key="7">
    <source>
        <dbReference type="SAM" id="Phobius"/>
    </source>
</evidence>
<evidence type="ECO:0000256" key="1">
    <source>
        <dbReference type="ARBA" id="ARBA00022448"/>
    </source>
</evidence>
<dbReference type="InterPro" id="IPR051811">
    <property type="entry name" value="Cytochrome_c550/c551-like"/>
</dbReference>
<protein>
    <submittedName>
        <fullName evidence="9">C-type cytochrome</fullName>
    </submittedName>
</protein>
<sequence>MSTEERGFSSRELTSIGVFTVLATLIGIGAYQIGFHRISGVQQGAGAAMSASQGPAPVNGQALYAGNCAGCHGANAAGGIGPALTATAAWSADQFKEAVLHGKAPEKELAPTMPRFATTGIDASPATDEQLNAIHDYITSLK</sequence>
<dbReference type="PANTHER" id="PTHR37823">
    <property type="entry name" value="CYTOCHROME C-553-LIKE"/>
    <property type="match status" value="1"/>
</dbReference>
<keyword evidence="10" id="KW-1185">Reference proteome</keyword>
<accession>A0ABV8A874</accession>
<evidence type="ECO:0000256" key="3">
    <source>
        <dbReference type="ARBA" id="ARBA00022723"/>
    </source>
</evidence>
<keyword evidence="7" id="KW-0812">Transmembrane</keyword>
<proteinExistence type="predicted"/>
<evidence type="ECO:0000259" key="8">
    <source>
        <dbReference type="PROSITE" id="PS51007"/>
    </source>
</evidence>
<organism evidence="9 10">
    <name type="scientific">Deinococcus antarcticus</name>
    <dbReference type="NCBI Taxonomy" id="1298767"/>
    <lineage>
        <taxon>Bacteria</taxon>
        <taxon>Thermotogati</taxon>
        <taxon>Deinococcota</taxon>
        <taxon>Deinococci</taxon>
        <taxon>Deinococcales</taxon>
        <taxon>Deinococcaceae</taxon>
        <taxon>Deinococcus</taxon>
    </lineage>
</organism>
<dbReference type="InterPro" id="IPR036909">
    <property type="entry name" value="Cyt_c-like_dom_sf"/>
</dbReference>
<keyword evidence="4" id="KW-0249">Electron transport</keyword>
<dbReference type="EMBL" id="JBHRZF010000142">
    <property type="protein sequence ID" value="MFC3861410.1"/>
    <property type="molecule type" value="Genomic_DNA"/>
</dbReference>
<dbReference type="Proteomes" id="UP001595748">
    <property type="component" value="Unassembled WGS sequence"/>
</dbReference>
<feature type="transmembrane region" description="Helical" evidence="7">
    <location>
        <begin position="12"/>
        <end position="33"/>
    </location>
</feature>
<evidence type="ECO:0000256" key="4">
    <source>
        <dbReference type="ARBA" id="ARBA00022982"/>
    </source>
</evidence>
<keyword evidence="7" id="KW-0472">Membrane</keyword>
<evidence type="ECO:0000256" key="6">
    <source>
        <dbReference type="PROSITE-ProRule" id="PRU00433"/>
    </source>
</evidence>
<comment type="caution">
    <text evidence="9">The sequence shown here is derived from an EMBL/GenBank/DDBJ whole genome shotgun (WGS) entry which is preliminary data.</text>
</comment>
<dbReference type="InterPro" id="IPR009056">
    <property type="entry name" value="Cyt_c-like_dom"/>
</dbReference>
<keyword evidence="7" id="KW-1133">Transmembrane helix</keyword>
<feature type="domain" description="Cytochrome c" evidence="8">
    <location>
        <begin position="55"/>
        <end position="142"/>
    </location>
</feature>
<name>A0ABV8A874_9DEIO</name>